<feature type="signal peptide" evidence="1">
    <location>
        <begin position="1"/>
        <end position="20"/>
    </location>
</feature>
<dbReference type="InterPro" id="IPR035940">
    <property type="entry name" value="CAP_sf"/>
</dbReference>
<name>A0AAJ0B8A3_9PEZI</name>
<dbReference type="SUPFAM" id="SSF55797">
    <property type="entry name" value="PR-1-like"/>
    <property type="match status" value="1"/>
</dbReference>
<gene>
    <name evidence="3" type="ORF">QBC47DRAFT_416739</name>
</gene>
<feature type="domain" description="SCP" evidence="2">
    <location>
        <begin position="53"/>
        <end position="179"/>
    </location>
</feature>
<organism evidence="3 4">
    <name type="scientific">Echria macrotheca</name>
    <dbReference type="NCBI Taxonomy" id="438768"/>
    <lineage>
        <taxon>Eukaryota</taxon>
        <taxon>Fungi</taxon>
        <taxon>Dikarya</taxon>
        <taxon>Ascomycota</taxon>
        <taxon>Pezizomycotina</taxon>
        <taxon>Sordariomycetes</taxon>
        <taxon>Sordariomycetidae</taxon>
        <taxon>Sordariales</taxon>
        <taxon>Schizotheciaceae</taxon>
        <taxon>Echria</taxon>
    </lineage>
</organism>
<dbReference type="EMBL" id="MU839840">
    <property type="protein sequence ID" value="KAK1752268.1"/>
    <property type="molecule type" value="Genomic_DNA"/>
</dbReference>
<sequence>MRRLFLLALSLLQAAVGGNASPTHDQAKEAQTVTITAAPSIPSTAPQFVSERSFTSAILNSTNFFRAAHNATPVVYNATLARFAAGYLADNRDCAFDHSGGPYGENLAIGCSDAQGCVDAWGNEGREYDFDDPGFDHDTGHFTQLVWKHTTDVGCGRKLCGESGWFLVCEYYPRGNVIGQFDEEVQRAVNAGGRAAALPFRRSVMLLVFVSISLAL</sequence>
<evidence type="ECO:0000313" key="4">
    <source>
        <dbReference type="Proteomes" id="UP001239445"/>
    </source>
</evidence>
<evidence type="ECO:0000256" key="1">
    <source>
        <dbReference type="SAM" id="SignalP"/>
    </source>
</evidence>
<accession>A0AAJ0B8A3</accession>
<comment type="caution">
    <text evidence="3">The sequence shown here is derived from an EMBL/GenBank/DDBJ whole genome shotgun (WGS) entry which is preliminary data.</text>
</comment>
<keyword evidence="1" id="KW-0732">Signal</keyword>
<dbReference type="PROSITE" id="PS01009">
    <property type="entry name" value="CRISP_1"/>
    <property type="match status" value="1"/>
</dbReference>
<dbReference type="PANTHER" id="PTHR10334">
    <property type="entry name" value="CYSTEINE-RICH SECRETORY PROTEIN-RELATED"/>
    <property type="match status" value="1"/>
</dbReference>
<dbReference type="InterPro" id="IPR018244">
    <property type="entry name" value="Allrgn_V5/Tpx1_CS"/>
</dbReference>
<feature type="chain" id="PRO_5042509646" evidence="1">
    <location>
        <begin position="21"/>
        <end position="216"/>
    </location>
</feature>
<dbReference type="Pfam" id="PF00188">
    <property type="entry name" value="CAP"/>
    <property type="match status" value="1"/>
</dbReference>
<dbReference type="SMART" id="SM00198">
    <property type="entry name" value="SCP"/>
    <property type="match status" value="1"/>
</dbReference>
<evidence type="ECO:0000259" key="2">
    <source>
        <dbReference type="SMART" id="SM00198"/>
    </source>
</evidence>
<protein>
    <submittedName>
        <fullName evidence="3">CAP domain-containing protein</fullName>
    </submittedName>
</protein>
<dbReference type="AlphaFoldDB" id="A0AAJ0B8A3"/>
<proteinExistence type="predicted"/>
<evidence type="ECO:0000313" key="3">
    <source>
        <dbReference type="EMBL" id="KAK1752268.1"/>
    </source>
</evidence>
<dbReference type="Gene3D" id="3.40.33.10">
    <property type="entry name" value="CAP"/>
    <property type="match status" value="1"/>
</dbReference>
<keyword evidence="4" id="KW-1185">Reference proteome</keyword>
<reference evidence="3" key="1">
    <citation type="submission" date="2023-06" db="EMBL/GenBank/DDBJ databases">
        <title>Genome-scale phylogeny and comparative genomics of the fungal order Sordariales.</title>
        <authorList>
            <consortium name="Lawrence Berkeley National Laboratory"/>
            <person name="Hensen N."/>
            <person name="Bonometti L."/>
            <person name="Westerberg I."/>
            <person name="Brannstrom I.O."/>
            <person name="Guillou S."/>
            <person name="Cros-Aarteil S."/>
            <person name="Calhoun S."/>
            <person name="Haridas S."/>
            <person name="Kuo A."/>
            <person name="Mondo S."/>
            <person name="Pangilinan J."/>
            <person name="Riley R."/>
            <person name="Labutti K."/>
            <person name="Andreopoulos B."/>
            <person name="Lipzen A."/>
            <person name="Chen C."/>
            <person name="Yanf M."/>
            <person name="Daum C."/>
            <person name="Ng V."/>
            <person name="Clum A."/>
            <person name="Steindorff A."/>
            <person name="Ohm R."/>
            <person name="Martin F."/>
            <person name="Silar P."/>
            <person name="Natvig D."/>
            <person name="Lalanne C."/>
            <person name="Gautier V."/>
            <person name="Ament-Velasquez S.L."/>
            <person name="Kruys A."/>
            <person name="Hutchinson M.I."/>
            <person name="Powell A.J."/>
            <person name="Barry K."/>
            <person name="Miller A.N."/>
            <person name="Grigoriev I.V."/>
            <person name="Debuchy R."/>
            <person name="Gladieux P."/>
            <person name="Thoren M.H."/>
            <person name="Johannesson H."/>
        </authorList>
    </citation>
    <scope>NUCLEOTIDE SEQUENCE</scope>
    <source>
        <strain evidence="3">PSN4</strain>
    </source>
</reference>
<dbReference type="GO" id="GO:0005576">
    <property type="term" value="C:extracellular region"/>
    <property type="evidence" value="ECO:0007669"/>
    <property type="project" value="InterPro"/>
</dbReference>
<dbReference type="InterPro" id="IPR001283">
    <property type="entry name" value="CRISP-related"/>
</dbReference>
<dbReference type="InterPro" id="IPR014044">
    <property type="entry name" value="CAP_dom"/>
</dbReference>
<dbReference type="Proteomes" id="UP001239445">
    <property type="component" value="Unassembled WGS sequence"/>
</dbReference>
<dbReference type="PRINTS" id="PR00837">
    <property type="entry name" value="V5TPXLIKE"/>
</dbReference>